<organism evidence="2 3">
    <name type="scientific">Sarocladium strictum</name>
    <name type="common">Black bundle disease fungus</name>
    <name type="synonym">Acremonium strictum</name>
    <dbReference type="NCBI Taxonomy" id="5046"/>
    <lineage>
        <taxon>Eukaryota</taxon>
        <taxon>Fungi</taxon>
        <taxon>Dikarya</taxon>
        <taxon>Ascomycota</taxon>
        <taxon>Pezizomycotina</taxon>
        <taxon>Sordariomycetes</taxon>
        <taxon>Hypocreomycetidae</taxon>
        <taxon>Hypocreales</taxon>
        <taxon>Sarocladiaceae</taxon>
        <taxon>Sarocladium</taxon>
    </lineage>
</organism>
<dbReference type="Pfam" id="PF01487">
    <property type="entry name" value="DHquinase_I"/>
    <property type="match status" value="1"/>
</dbReference>
<reference evidence="2" key="1">
    <citation type="submission" date="2022-10" db="EMBL/GenBank/DDBJ databases">
        <title>Determination and structural analysis of whole genome sequence of Sarocladium strictum F4-1.</title>
        <authorList>
            <person name="Hu L."/>
            <person name="Jiang Y."/>
        </authorList>
    </citation>
    <scope>NUCLEOTIDE SEQUENCE</scope>
    <source>
        <strain evidence="2">F4-1</strain>
    </source>
</reference>
<evidence type="ECO:0000313" key="3">
    <source>
        <dbReference type="Proteomes" id="UP001175261"/>
    </source>
</evidence>
<dbReference type="InterPro" id="IPR013785">
    <property type="entry name" value="Aldolase_TIM"/>
</dbReference>
<dbReference type="PANTHER" id="PTHR43783">
    <property type="entry name" value="UDP-N-ACETYLGLUCOSAMINE 1-CARBOXYVINYLTRANSFERASE"/>
    <property type="match status" value="1"/>
</dbReference>
<feature type="region of interest" description="Disordered" evidence="1">
    <location>
        <begin position="537"/>
        <end position="562"/>
    </location>
</feature>
<keyword evidence="3" id="KW-1185">Reference proteome</keyword>
<feature type="region of interest" description="Disordered" evidence="1">
    <location>
        <begin position="37"/>
        <end position="57"/>
    </location>
</feature>
<name>A0AA39GHR1_SARSR</name>
<comment type="caution">
    <text evidence="2">The sequence shown here is derived from an EMBL/GenBank/DDBJ whole genome shotgun (WGS) entry which is preliminary data.</text>
</comment>
<dbReference type="FunFam" id="3.20.20.70:FF:000135">
    <property type="entry name" value="Pentafunctional AROM polypeptide"/>
    <property type="match status" value="1"/>
</dbReference>
<dbReference type="EMBL" id="JAPDFR010000005">
    <property type="protein sequence ID" value="KAK0386739.1"/>
    <property type="molecule type" value="Genomic_DNA"/>
</dbReference>
<dbReference type="InterPro" id="IPR050068">
    <property type="entry name" value="MurA_subfamily"/>
</dbReference>
<gene>
    <name evidence="2" type="ORF">NLU13_6575</name>
</gene>
<evidence type="ECO:0000313" key="2">
    <source>
        <dbReference type="EMBL" id="KAK0386739.1"/>
    </source>
</evidence>
<feature type="compositionally biased region" description="Low complexity" evidence="1">
    <location>
        <begin position="48"/>
        <end position="57"/>
    </location>
</feature>
<dbReference type="Gene3D" id="3.20.20.70">
    <property type="entry name" value="Aldolase class I"/>
    <property type="match status" value="1"/>
</dbReference>
<dbReference type="SUPFAM" id="SSF51569">
    <property type="entry name" value="Aldolase"/>
    <property type="match status" value="1"/>
</dbReference>
<evidence type="ECO:0008006" key="4">
    <source>
        <dbReference type="Google" id="ProtNLM"/>
    </source>
</evidence>
<sequence>MAAVRQLLSPPSPASASMFRQFDNDAKIHRNLNGVGFMDHGNKTKEPSSLSSASSHDVSGVGDMRTVVVLYETGQDHIASLLAEVLGRPYTIKSDFKDVSREDRMEVVGIKTEHAKASLSFKDSELQVAIYTHQVDSYRADSILSTACDYEFLYSDTSTLRQDLARFASFVLGQSNQHELLMAKARTYFISTTFPDVRAALSNIDILTVGSDAIEIRVDLLQEPLDEGFAEIPSLKYVGEQVMLLRQHTELPIIFTTRSTDFSNGRFPMSDPGLYYEYLLKAIQWGVEYIDVELWLPEDIRKKLFEQRRYSRIMSAFHDFSGTFRWSSTYAEETFRRSMRYADIIKMIAIVGDYSANFELEYFRSKMLVENPSAPPFSAVNMGEIGQLSRTLNRVFTPVTHPLLPIIAAPGQMSTAQINASLASLGHLPRKTIYGISSPPQQGPMSQSSFYEKCLNELGLPHQFVAIRRQSKTQVGELDFWCDQRDFGGAYLEPGCTYTALTNACTVFSKLDNGNGPILSDAVQTIGIVDTVIIQSPPPSSAPSAPSSMPSSPRQPHADMGFNERRRSLPHSTRVVFENVSWRGILRTLTRDFAPSSYLGRSAVLFASSCQDAAPTLFAMKALGISKIYTVGFKTPEHLIRTLPTLEPVASLESLQRARSTVDDSAPVLIISALPSEKSNLVAMVVRAFGRGVTTGSRSRKVFLDLAEHKSSGGGALRLAAEQSGFAAYEAADVAAFTTVESLRLLVGQNVPYSFVRLTNGTSSLGRAW</sequence>
<dbReference type="AlphaFoldDB" id="A0AA39GHR1"/>
<proteinExistence type="predicted"/>
<evidence type="ECO:0000256" key="1">
    <source>
        <dbReference type="SAM" id="MobiDB-lite"/>
    </source>
</evidence>
<accession>A0AA39GHR1</accession>
<protein>
    <recommendedName>
        <fullName evidence="4">Pentafunctional AROM polypeptide</fullName>
    </recommendedName>
</protein>
<dbReference type="PANTHER" id="PTHR43783:SF1">
    <property type="entry name" value="UDP-N-ACETYLGLUCOSAMINE 1-CARBOXYVINYLTRANSFERASE"/>
    <property type="match status" value="1"/>
</dbReference>
<feature type="compositionally biased region" description="Low complexity" evidence="1">
    <location>
        <begin position="542"/>
        <end position="552"/>
    </location>
</feature>
<dbReference type="CDD" id="cd00502">
    <property type="entry name" value="DHQase_I"/>
    <property type="match status" value="1"/>
</dbReference>
<dbReference type="Proteomes" id="UP001175261">
    <property type="component" value="Unassembled WGS sequence"/>
</dbReference>
<dbReference type="InterPro" id="IPR001381">
    <property type="entry name" value="DHquinase_I"/>
</dbReference>
<dbReference type="GO" id="GO:0003855">
    <property type="term" value="F:3-dehydroquinate dehydratase activity"/>
    <property type="evidence" value="ECO:0007669"/>
    <property type="project" value="InterPro"/>
</dbReference>